<dbReference type="Pfam" id="PF06296">
    <property type="entry name" value="RelE"/>
    <property type="match status" value="1"/>
</dbReference>
<evidence type="ECO:0000313" key="2">
    <source>
        <dbReference type="EMBL" id="SHO81121.1"/>
    </source>
</evidence>
<dbReference type="AlphaFoldDB" id="A0A1W1EJS7"/>
<dbReference type="SUPFAM" id="SSF143011">
    <property type="entry name" value="RelE-like"/>
    <property type="match status" value="1"/>
</dbReference>
<gene>
    <name evidence="2" type="ORF">MNB_SV-15-603</name>
</gene>
<dbReference type="EMBL" id="FRYL01000030">
    <property type="protein sequence ID" value="SHO81121.1"/>
    <property type="molecule type" value="Genomic_DNA"/>
</dbReference>
<feature type="coiled-coil region" evidence="1">
    <location>
        <begin position="8"/>
        <end position="35"/>
    </location>
</feature>
<protein>
    <submittedName>
        <fullName evidence="2">Uncharacterized protein</fullName>
    </submittedName>
</protein>
<evidence type="ECO:0000256" key="1">
    <source>
        <dbReference type="SAM" id="Coils"/>
    </source>
</evidence>
<dbReference type="Gene3D" id="3.30.2310.20">
    <property type="entry name" value="RelE-like"/>
    <property type="match status" value="1"/>
</dbReference>
<keyword evidence="1" id="KW-0175">Coiled coil</keyword>
<dbReference type="InterPro" id="IPR009387">
    <property type="entry name" value="HigB-2"/>
</dbReference>
<reference evidence="2" key="1">
    <citation type="submission" date="2016-10" db="EMBL/GenBank/DDBJ databases">
        <authorList>
            <person name="de Groot N.N."/>
        </authorList>
    </citation>
    <scope>NUCLEOTIDE SEQUENCE</scope>
</reference>
<dbReference type="InterPro" id="IPR035093">
    <property type="entry name" value="RelE/ParE_toxin_dom_sf"/>
</dbReference>
<accession>A0A1W1EJS7</accession>
<organism evidence="2">
    <name type="scientific">hydrothermal vent metagenome</name>
    <dbReference type="NCBI Taxonomy" id="652676"/>
    <lineage>
        <taxon>unclassified sequences</taxon>
        <taxon>metagenomes</taxon>
        <taxon>ecological metagenomes</taxon>
    </lineage>
</organism>
<sequence>MNYNIKVVDTFKKELKKLAKKYKNIKYDYKNLLELLSTSNPKDIATFLGNNCYKIRLKNSDNHKGKSAGYRVIYLIVEADNNIVLLSIYSKSDFENISENEIDKKVIEAINNANL</sequence>
<proteinExistence type="predicted"/>
<name>A0A1W1EJS7_9ZZZZ</name>